<feature type="chain" id="PRO_5002205372" evidence="1">
    <location>
        <begin position="19"/>
        <end position="78"/>
    </location>
</feature>
<feature type="non-terminal residue" evidence="2">
    <location>
        <position position="78"/>
    </location>
</feature>
<protein>
    <submittedName>
        <fullName evidence="2">Uncharacterized protein</fullName>
    </submittedName>
</protein>
<dbReference type="EMBL" id="KN838906">
    <property type="protein sequence ID" value="KIJ92474.1"/>
    <property type="molecule type" value="Genomic_DNA"/>
</dbReference>
<gene>
    <name evidence="2" type="ORF">K443DRAFT_649387</name>
</gene>
<name>A0A0C9WI79_9AGAR</name>
<reference evidence="3" key="2">
    <citation type="submission" date="2015-01" db="EMBL/GenBank/DDBJ databases">
        <title>Evolutionary Origins and Diversification of the Mycorrhizal Mutualists.</title>
        <authorList>
            <consortium name="DOE Joint Genome Institute"/>
            <consortium name="Mycorrhizal Genomics Consortium"/>
            <person name="Kohler A."/>
            <person name="Kuo A."/>
            <person name="Nagy L.G."/>
            <person name="Floudas D."/>
            <person name="Copeland A."/>
            <person name="Barry K.W."/>
            <person name="Cichocki N."/>
            <person name="Veneault-Fourrey C."/>
            <person name="LaButti K."/>
            <person name="Lindquist E.A."/>
            <person name="Lipzen A."/>
            <person name="Lundell T."/>
            <person name="Morin E."/>
            <person name="Murat C."/>
            <person name="Riley R."/>
            <person name="Ohm R."/>
            <person name="Sun H."/>
            <person name="Tunlid A."/>
            <person name="Henrissat B."/>
            <person name="Grigoriev I.V."/>
            <person name="Hibbett D.S."/>
            <person name="Martin F."/>
        </authorList>
    </citation>
    <scope>NUCLEOTIDE SEQUENCE [LARGE SCALE GENOMIC DNA]</scope>
    <source>
        <strain evidence="3">LaAM-08-1</strain>
    </source>
</reference>
<keyword evidence="3" id="KW-1185">Reference proteome</keyword>
<evidence type="ECO:0000313" key="3">
    <source>
        <dbReference type="Proteomes" id="UP000054477"/>
    </source>
</evidence>
<feature type="non-terminal residue" evidence="2">
    <location>
        <position position="1"/>
    </location>
</feature>
<organism evidence="2 3">
    <name type="scientific">Laccaria amethystina LaAM-08-1</name>
    <dbReference type="NCBI Taxonomy" id="1095629"/>
    <lineage>
        <taxon>Eukaryota</taxon>
        <taxon>Fungi</taxon>
        <taxon>Dikarya</taxon>
        <taxon>Basidiomycota</taxon>
        <taxon>Agaricomycotina</taxon>
        <taxon>Agaricomycetes</taxon>
        <taxon>Agaricomycetidae</taxon>
        <taxon>Agaricales</taxon>
        <taxon>Agaricineae</taxon>
        <taxon>Hydnangiaceae</taxon>
        <taxon>Laccaria</taxon>
    </lineage>
</organism>
<dbReference type="HOGENOM" id="CLU_2628555_0_0_1"/>
<proteinExistence type="predicted"/>
<keyword evidence="1" id="KW-0732">Signal</keyword>
<evidence type="ECO:0000313" key="2">
    <source>
        <dbReference type="EMBL" id="KIJ92474.1"/>
    </source>
</evidence>
<feature type="signal peptide" evidence="1">
    <location>
        <begin position="1"/>
        <end position="18"/>
    </location>
</feature>
<accession>A0A0C9WI79</accession>
<evidence type="ECO:0000256" key="1">
    <source>
        <dbReference type="SAM" id="SignalP"/>
    </source>
</evidence>
<dbReference type="AlphaFoldDB" id="A0A0C9WI79"/>
<sequence>RRPPACLPSLTFVTICCAWPSLSVLSFSIYTNVTNMRLIICSPSESISSEGGAPPAQLQLVHVDIGQPVARSRRSSQV</sequence>
<reference evidence="2 3" key="1">
    <citation type="submission" date="2014-04" db="EMBL/GenBank/DDBJ databases">
        <authorList>
            <consortium name="DOE Joint Genome Institute"/>
            <person name="Kuo A."/>
            <person name="Kohler A."/>
            <person name="Nagy L.G."/>
            <person name="Floudas D."/>
            <person name="Copeland A."/>
            <person name="Barry K.W."/>
            <person name="Cichocki N."/>
            <person name="Veneault-Fourrey C."/>
            <person name="LaButti K."/>
            <person name="Lindquist E.A."/>
            <person name="Lipzen A."/>
            <person name="Lundell T."/>
            <person name="Morin E."/>
            <person name="Murat C."/>
            <person name="Sun H."/>
            <person name="Tunlid A."/>
            <person name="Henrissat B."/>
            <person name="Grigoriev I.V."/>
            <person name="Hibbett D.S."/>
            <person name="Martin F."/>
            <person name="Nordberg H.P."/>
            <person name="Cantor M.N."/>
            <person name="Hua S.X."/>
        </authorList>
    </citation>
    <scope>NUCLEOTIDE SEQUENCE [LARGE SCALE GENOMIC DNA]</scope>
    <source>
        <strain evidence="2 3">LaAM-08-1</strain>
    </source>
</reference>
<dbReference type="Proteomes" id="UP000054477">
    <property type="component" value="Unassembled WGS sequence"/>
</dbReference>